<accession>A0A3B0YFI2</accession>
<feature type="domain" description="Rad50/SbcC-type AAA" evidence="3">
    <location>
        <begin position="5"/>
        <end position="238"/>
    </location>
</feature>
<dbReference type="InterPro" id="IPR038729">
    <property type="entry name" value="Rad50/SbcC_AAA"/>
</dbReference>
<protein>
    <submittedName>
        <fullName evidence="4">Exonuclease SbcC</fullName>
    </submittedName>
</protein>
<dbReference type="InterPro" id="IPR027417">
    <property type="entry name" value="P-loop_NTPase"/>
</dbReference>
<dbReference type="PANTHER" id="PTHR32114:SF2">
    <property type="entry name" value="ABC TRANSPORTER ABCH.3"/>
    <property type="match status" value="1"/>
</dbReference>
<feature type="coiled-coil region" evidence="1">
    <location>
        <begin position="672"/>
        <end position="780"/>
    </location>
</feature>
<dbReference type="Pfam" id="PF13476">
    <property type="entry name" value="AAA_23"/>
    <property type="match status" value="1"/>
</dbReference>
<dbReference type="SUPFAM" id="SSF52540">
    <property type="entry name" value="P-loop containing nucleoside triphosphate hydrolases"/>
    <property type="match status" value="1"/>
</dbReference>
<evidence type="ECO:0000313" key="4">
    <source>
        <dbReference type="EMBL" id="VAW67544.1"/>
    </source>
</evidence>
<gene>
    <name evidence="4" type="ORF">MNBD_GAMMA09-2263</name>
</gene>
<proteinExistence type="predicted"/>
<name>A0A3B0YFI2_9ZZZZ</name>
<dbReference type="GO" id="GO:0004527">
    <property type="term" value="F:exonuclease activity"/>
    <property type="evidence" value="ECO:0007669"/>
    <property type="project" value="UniProtKB-KW"/>
</dbReference>
<keyword evidence="1" id="KW-0175">Coiled coil</keyword>
<dbReference type="EMBL" id="UOFI01000101">
    <property type="protein sequence ID" value="VAW67544.1"/>
    <property type="molecule type" value="Genomic_DNA"/>
</dbReference>
<sequence>MKPVKLSIQAFGPFAGVESIDFTALGSNPLFLINGPTGAGKTSILDAICFALYNQTTGNEREPAQMRCDYAEAGLLTEVILDFNLGENSYRIRRIPTQERPRLRGEGITTQLAEAQFWQLDGSSEGRLIVAKSVSDASSEIRQLLGLDVEQFRQVMVLPQGKFRELLMADSREREKIFAQLFQTQIYKRIEDDLKANASEIKRSVEDHQTGVKSILQLAEVNTEEQIRQELESLSTELVVALENKEQAQNQQALAVTNKEQAITLYERFNNLVKKESELVKKQELKETVDCSQKSLDKAIKAEKIRHIYDYQRTQFLALKALNQQLDKSVKSVKQAAKDKESADGVFENASEAYKAVDGYKKQKTELQQYEIRIIELLTVKSERDKCESVLNESNELLAEKKYKQKILLNEQKIKENKLSEIASELEPLAEKQVLLEKQRQQVEQRNNLEKIIIRQLRLEQKKAEQREVFETRESEFKAAETQANKTELIWHMGQAALLATELKENEPCPVCGSKKHPHPANMDTQNTPVTKQQVEDARNKENSARNRMQKSKDDLNHTLSEAENSQIEVNRLEKQLDDLAKQSLDEVTKLFSATSNEVAYLLNKKSEHKEISERINDIKKLLLEMSETLSVLEKQKSIDNDKFISVKASAEHLEKQIPEKYREPQYLSNALSELEENIESLANAQINAQSQRAEKRSALDTAAANSKSLKTQVSAKNKEYKKAESEWNKALSESAFDDLGVFNQALLADEEMQGLKEKIENYHSELKTLEGGVAQLKSDLKGKTLPDLESAEQQLIEKTALFKAVDEIWRKHEERNNLLLSVQKKLTIAHDKNAALEAQYAVFGTLSDVANGKTGNKVSLQRFVLSVLLDDVLIQASQRLVLMSKGRYQLARNNDRVKGNKASGLELEVEDAYYATTRSVATLSGGESFIAALALALGLSDVVQAYAGGIKLDTLFIDEGFGSLDQESLDLAIHTLIDLQATGRTIGIISHVSELKEQMSLRLDVIASKTGSRVKTVAG</sequence>
<feature type="region of interest" description="Disordered" evidence="2">
    <location>
        <begin position="517"/>
        <end position="555"/>
    </location>
</feature>
<dbReference type="Pfam" id="PF13558">
    <property type="entry name" value="SbcC_Walker_B"/>
    <property type="match status" value="1"/>
</dbReference>
<keyword evidence="4" id="KW-0378">Hydrolase</keyword>
<evidence type="ECO:0000256" key="1">
    <source>
        <dbReference type="SAM" id="Coils"/>
    </source>
</evidence>
<keyword evidence="4" id="KW-0269">Exonuclease</keyword>
<feature type="compositionally biased region" description="Basic and acidic residues" evidence="2">
    <location>
        <begin position="534"/>
        <end position="555"/>
    </location>
</feature>
<keyword evidence="4" id="KW-0540">Nuclease</keyword>
<dbReference type="Gene3D" id="3.40.50.300">
    <property type="entry name" value="P-loop containing nucleotide triphosphate hydrolases"/>
    <property type="match status" value="2"/>
</dbReference>
<dbReference type="GO" id="GO:0016887">
    <property type="term" value="F:ATP hydrolysis activity"/>
    <property type="evidence" value="ECO:0007669"/>
    <property type="project" value="InterPro"/>
</dbReference>
<feature type="compositionally biased region" description="Polar residues" evidence="2">
    <location>
        <begin position="523"/>
        <end position="533"/>
    </location>
</feature>
<reference evidence="4" key="1">
    <citation type="submission" date="2018-06" db="EMBL/GenBank/DDBJ databases">
        <authorList>
            <person name="Zhirakovskaya E."/>
        </authorList>
    </citation>
    <scope>NUCLEOTIDE SEQUENCE</scope>
</reference>
<dbReference type="GO" id="GO:0006302">
    <property type="term" value="P:double-strand break repair"/>
    <property type="evidence" value="ECO:0007669"/>
    <property type="project" value="InterPro"/>
</dbReference>
<organism evidence="4">
    <name type="scientific">hydrothermal vent metagenome</name>
    <dbReference type="NCBI Taxonomy" id="652676"/>
    <lineage>
        <taxon>unclassified sequences</taxon>
        <taxon>metagenomes</taxon>
        <taxon>ecological metagenomes</taxon>
    </lineage>
</organism>
<evidence type="ECO:0000259" key="3">
    <source>
        <dbReference type="Pfam" id="PF13476"/>
    </source>
</evidence>
<feature type="coiled-coil region" evidence="1">
    <location>
        <begin position="224"/>
        <end position="251"/>
    </location>
</feature>
<feature type="coiled-coil region" evidence="1">
    <location>
        <begin position="282"/>
        <end position="339"/>
    </location>
</feature>
<dbReference type="AlphaFoldDB" id="A0A3B0YFI2"/>
<evidence type="ECO:0000256" key="2">
    <source>
        <dbReference type="SAM" id="MobiDB-lite"/>
    </source>
</evidence>
<dbReference type="PANTHER" id="PTHR32114">
    <property type="entry name" value="ABC TRANSPORTER ABCH.3"/>
    <property type="match status" value="1"/>
</dbReference>